<accession>A0A0F5FN85</accession>
<dbReference type="OrthoDB" id="667202at2"/>
<dbReference type="RefSeq" id="WP_046105144.1">
    <property type="nucleotide sequence ID" value="NZ_JZEY01000054.1"/>
</dbReference>
<evidence type="ECO:0000313" key="3">
    <source>
        <dbReference type="Proteomes" id="UP000033649"/>
    </source>
</evidence>
<evidence type="ECO:0000259" key="1">
    <source>
        <dbReference type="Pfam" id="PF14534"/>
    </source>
</evidence>
<organism evidence="2 3">
    <name type="scientific">Devosia chinhatensis</name>
    <dbReference type="NCBI Taxonomy" id="429727"/>
    <lineage>
        <taxon>Bacteria</taxon>
        <taxon>Pseudomonadati</taxon>
        <taxon>Pseudomonadota</taxon>
        <taxon>Alphaproteobacteria</taxon>
        <taxon>Hyphomicrobiales</taxon>
        <taxon>Devosiaceae</taxon>
        <taxon>Devosia</taxon>
    </lineage>
</organism>
<dbReference type="InterPro" id="IPR032710">
    <property type="entry name" value="NTF2-like_dom_sf"/>
</dbReference>
<reference evidence="2 3" key="1">
    <citation type="submission" date="2015-03" db="EMBL/GenBank/DDBJ databases">
        <authorList>
            <person name="Hassan Y."/>
            <person name="Lepp D."/>
            <person name="Li X.-Z."/>
            <person name="Zhou T."/>
        </authorList>
    </citation>
    <scope>NUCLEOTIDE SEQUENCE [LARGE SCALE GENOMIC DNA]</scope>
    <source>
        <strain evidence="2 3">IPL18</strain>
    </source>
</reference>
<dbReference type="Pfam" id="PF14534">
    <property type="entry name" value="DUF4440"/>
    <property type="match status" value="1"/>
</dbReference>
<dbReference type="SUPFAM" id="SSF54427">
    <property type="entry name" value="NTF2-like"/>
    <property type="match status" value="1"/>
</dbReference>
<dbReference type="InterPro" id="IPR027843">
    <property type="entry name" value="DUF4440"/>
</dbReference>
<dbReference type="EMBL" id="JZEY01000054">
    <property type="protein sequence ID" value="KKB10354.1"/>
    <property type="molecule type" value="Genomic_DNA"/>
</dbReference>
<evidence type="ECO:0000313" key="2">
    <source>
        <dbReference type="EMBL" id="KKB10354.1"/>
    </source>
</evidence>
<dbReference type="PATRIC" id="fig|429727.3.peg.1581"/>
<proteinExistence type="predicted"/>
<dbReference type="STRING" id="429727.VE26_07625"/>
<dbReference type="AlphaFoldDB" id="A0A0F5FN85"/>
<comment type="caution">
    <text evidence="2">The sequence shown here is derived from an EMBL/GenBank/DDBJ whole genome shotgun (WGS) entry which is preliminary data.</text>
</comment>
<protein>
    <recommendedName>
        <fullName evidence="1">DUF4440 domain-containing protein</fullName>
    </recommendedName>
</protein>
<gene>
    <name evidence="2" type="ORF">VE26_07625</name>
</gene>
<keyword evidence="3" id="KW-1185">Reference proteome</keyword>
<dbReference type="Proteomes" id="UP000033649">
    <property type="component" value="Unassembled WGS sequence"/>
</dbReference>
<dbReference type="Gene3D" id="3.10.450.50">
    <property type="match status" value="1"/>
</dbReference>
<sequence length="112" mass="12592">MHELWKIERGLWLDGAEAYRARMADSCLMVFGPTGILDRDRILAALEAAPRWRDVELSEMALTTPGDSVAVVLAYKARARRDDGEDYQALCSSTYLVLEGEVKLVQHQQTPL</sequence>
<feature type="domain" description="DUF4440" evidence="1">
    <location>
        <begin position="16"/>
        <end position="96"/>
    </location>
</feature>
<name>A0A0F5FN85_9HYPH</name>